<protein>
    <recommendedName>
        <fullName evidence="8">C2H2-type domain-containing protein</fullName>
    </recommendedName>
</protein>
<feature type="compositionally biased region" description="Basic and acidic residues" evidence="7">
    <location>
        <begin position="486"/>
        <end position="497"/>
    </location>
</feature>
<feature type="region of interest" description="Disordered" evidence="7">
    <location>
        <begin position="465"/>
        <end position="497"/>
    </location>
</feature>
<dbReference type="InterPro" id="IPR036236">
    <property type="entry name" value="Znf_C2H2_sf"/>
</dbReference>
<dbReference type="Pfam" id="PF12874">
    <property type="entry name" value="zf-met"/>
    <property type="match status" value="1"/>
</dbReference>
<dbReference type="PROSITE" id="PS00028">
    <property type="entry name" value="ZINC_FINGER_C2H2_1"/>
    <property type="match status" value="1"/>
</dbReference>
<evidence type="ECO:0000256" key="5">
    <source>
        <dbReference type="ARBA" id="ARBA00022833"/>
    </source>
</evidence>
<feature type="compositionally biased region" description="Basic and acidic residues" evidence="7">
    <location>
        <begin position="406"/>
        <end position="420"/>
    </location>
</feature>
<dbReference type="InterPro" id="IPR051845">
    <property type="entry name" value="Znf385"/>
</dbReference>
<evidence type="ECO:0000256" key="3">
    <source>
        <dbReference type="ARBA" id="ARBA00022737"/>
    </source>
</evidence>
<dbReference type="Pfam" id="PF12171">
    <property type="entry name" value="zf-C2H2_jaz"/>
    <property type="match status" value="1"/>
</dbReference>
<feature type="compositionally biased region" description="Basic residues" evidence="7">
    <location>
        <begin position="465"/>
        <end position="475"/>
    </location>
</feature>
<dbReference type="InterPro" id="IPR013087">
    <property type="entry name" value="Znf_C2H2_type"/>
</dbReference>
<name>A0ABP0G5U2_CLALP</name>
<comment type="caution">
    <text evidence="9">The sequence shown here is derived from an EMBL/GenBank/DDBJ whole genome shotgun (WGS) entry which is preliminary data.</text>
</comment>
<feature type="region of interest" description="Disordered" evidence="7">
    <location>
        <begin position="188"/>
        <end position="217"/>
    </location>
</feature>
<evidence type="ECO:0000256" key="7">
    <source>
        <dbReference type="SAM" id="MobiDB-lite"/>
    </source>
</evidence>
<sequence length="675" mass="73949">MSTVPREQLPLLPFINPGGVYCVTNPLQGHIPPQSGLRVECLQPELFSVCTPGLYLQNGRDRMMARSLQNNILPVPGNPIQPLEMLQPSFPNLFETTPQVLGKGSLHPGHIEQGSMFPSERGILASMSPSPIRQSTSHIEDLTPACGDVRIVKKTQQILVDKVERKSMKQLGPVEKAIFKEALSAQKRRGTRASRSDCKIPSKVHFDPSSAQHSSGMFEQDRCEDDNRRSEFGGNSDNPPLIVASAANTIFTPPQSEKCPITSLIGDVTHQCLGDEQQRNQPVRKVTLPAIRYHPYHVMADKSENDKRKWFEGSSPVASRQSTASSDVHTLSVPKTAAYVIKKNKGTEAGRSSENLMIPCEEEGGSVDTDHTPDEGASGQPSSDKTSSPRNDETSSFDSDFSAARESGELTSPKRRDSPPPRDVNLPDPLPSYITRIEKPPPRVLKESLHCTTCDVYVNSDNQMKQHRNSLRHKNTLQGIPTPPKSGRDDKPKTKSEQYRCNVCKVTLNSDIQLSQHLASQRHKNMMEGKPPKPRWSPYDRNQQAILHSTAPLRLPFKSLPSPALLPTQPSVTNSIADLNVMARAGHYVPLPNTNQNAALKQPLFIQNGGVFPGRDIVYVSGAPIQTLTPGSIPDALQTVPGLVHGQQTIQLQQVLAAPSGGLDWVTAAGLRLAT</sequence>
<dbReference type="PANTHER" id="PTHR23067:SF6">
    <property type="entry name" value="ZINC FINGER PROTEIN 385C"/>
    <property type="match status" value="1"/>
</dbReference>
<dbReference type="EMBL" id="CAWYQH010000102">
    <property type="protein sequence ID" value="CAK8686206.1"/>
    <property type="molecule type" value="Genomic_DNA"/>
</dbReference>
<keyword evidence="2" id="KW-0479">Metal-binding</keyword>
<evidence type="ECO:0000313" key="10">
    <source>
        <dbReference type="Proteomes" id="UP001642483"/>
    </source>
</evidence>
<feature type="domain" description="C2H2-type" evidence="8">
    <location>
        <begin position="501"/>
        <end position="523"/>
    </location>
</feature>
<evidence type="ECO:0000256" key="2">
    <source>
        <dbReference type="ARBA" id="ARBA00022723"/>
    </source>
</evidence>
<dbReference type="InterPro" id="IPR022755">
    <property type="entry name" value="Znf_C2H2_jaz"/>
</dbReference>
<evidence type="ECO:0000256" key="1">
    <source>
        <dbReference type="ARBA" id="ARBA00004123"/>
    </source>
</evidence>
<keyword evidence="6" id="KW-0539">Nucleus</keyword>
<accession>A0ABP0G5U2</accession>
<dbReference type="Gene3D" id="3.30.160.60">
    <property type="entry name" value="Classic Zinc Finger"/>
    <property type="match status" value="2"/>
</dbReference>
<reference evidence="9 10" key="1">
    <citation type="submission" date="2024-02" db="EMBL/GenBank/DDBJ databases">
        <authorList>
            <person name="Daric V."/>
            <person name="Darras S."/>
        </authorList>
    </citation>
    <scope>NUCLEOTIDE SEQUENCE [LARGE SCALE GENOMIC DNA]</scope>
</reference>
<keyword evidence="4" id="KW-0863">Zinc-finger</keyword>
<dbReference type="SMART" id="SM00355">
    <property type="entry name" value="ZnF_C2H2"/>
    <property type="match status" value="2"/>
</dbReference>
<evidence type="ECO:0000313" key="9">
    <source>
        <dbReference type="EMBL" id="CAK8686206.1"/>
    </source>
</evidence>
<dbReference type="SMART" id="SM00451">
    <property type="entry name" value="ZnF_U1"/>
    <property type="match status" value="2"/>
</dbReference>
<comment type="subcellular location">
    <subcellularLocation>
        <location evidence="1">Nucleus</location>
    </subcellularLocation>
</comment>
<keyword evidence="10" id="KW-1185">Reference proteome</keyword>
<dbReference type="InterPro" id="IPR003604">
    <property type="entry name" value="Matrin/U1-like-C_Znf_C2H2"/>
</dbReference>
<keyword evidence="3" id="KW-0677">Repeat</keyword>
<evidence type="ECO:0000256" key="6">
    <source>
        <dbReference type="ARBA" id="ARBA00023242"/>
    </source>
</evidence>
<organism evidence="9 10">
    <name type="scientific">Clavelina lepadiformis</name>
    <name type="common">Light-bulb sea squirt</name>
    <name type="synonym">Ascidia lepadiformis</name>
    <dbReference type="NCBI Taxonomy" id="159417"/>
    <lineage>
        <taxon>Eukaryota</taxon>
        <taxon>Metazoa</taxon>
        <taxon>Chordata</taxon>
        <taxon>Tunicata</taxon>
        <taxon>Ascidiacea</taxon>
        <taxon>Aplousobranchia</taxon>
        <taxon>Clavelinidae</taxon>
        <taxon>Clavelina</taxon>
    </lineage>
</organism>
<evidence type="ECO:0000256" key="4">
    <source>
        <dbReference type="ARBA" id="ARBA00022771"/>
    </source>
</evidence>
<feature type="region of interest" description="Disordered" evidence="7">
    <location>
        <begin position="361"/>
        <end position="441"/>
    </location>
</feature>
<proteinExistence type="predicted"/>
<dbReference type="SUPFAM" id="SSF57667">
    <property type="entry name" value="beta-beta-alpha zinc fingers"/>
    <property type="match status" value="2"/>
</dbReference>
<dbReference type="PANTHER" id="PTHR23067">
    <property type="entry name" value="DOUBLE-STRANDED RNA-BINDING ZINC FINGER PROTEIN"/>
    <property type="match status" value="1"/>
</dbReference>
<feature type="compositionally biased region" description="Basic and acidic residues" evidence="7">
    <location>
        <begin position="194"/>
        <end position="206"/>
    </location>
</feature>
<gene>
    <name evidence="9" type="ORF">CVLEPA_LOCUS18160</name>
</gene>
<keyword evidence="5" id="KW-0862">Zinc</keyword>
<feature type="compositionally biased region" description="Polar residues" evidence="7">
    <location>
        <begin position="379"/>
        <end position="399"/>
    </location>
</feature>
<dbReference type="Proteomes" id="UP001642483">
    <property type="component" value="Unassembled WGS sequence"/>
</dbReference>
<evidence type="ECO:0000259" key="8">
    <source>
        <dbReference type="PROSITE" id="PS00028"/>
    </source>
</evidence>